<feature type="domain" description="DUF7260" evidence="1">
    <location>
        <begin position="6"/>
        <end position="251"/>
    </location>
</feature>
<proteinExistence type="predicted"/>
<name>A0ABD5XB46_9EURY</name>
<organism evidence="2 3">
    <name type="scientific">Halovenus rubra</name>
    <dbReference type="NCBI Taxonomy" id="869890"/>
    <lineage>
        <taxon>Archaea</taxon>
        <taxon>Methanobacteriati</taxon>
        <taxon>Methanobacteriota</taxon>
        <taxon>Stenosarchaea group</taxon>
        <taxon>Halobacteria</taxon>
        <taxon>Halobacteriales</taxon>
        <taxon>Haloarculaceae</taxon>
        <taxon>Halovenus</taxon>
    </lineage>
</organism>
<gene>
    <name evidence="2" type="ORF">ACFQJ7_14015</name>
</gene>
<evidence type="ECO:0000259" key="1">
    <source>
        <dbReference type="Pfam" id="PF23921"/>
    </source>
</evidence>
<reference evidence="2 3" key="1">
    <citation type="journal article" date="2014" name="Int. J. Syst. Evol. Microbiol.">
        <title>Complete genome sequence of Corynebacterium casei LMG S-19264T (=DSM 44701T), isolated from a smear-ripened cheese.</title>
        <authorList>
            <consortium name="US DOE Joint Genome Institute (JGI-PGF)"/>
            <person name="Walter F."/>
            <person name="Albersmeier A."/>
            <person name="Kalinowski J."/>
            <person name="Ruckert C."/>
        </authorList>
    </citation>
    <scope>NUCLEOTIDE SEQUENCE [LARGE SCALE GENOMIC DNA]</scope>
    <source>
        <strain evidence="2 3">CGMCC 4.7215</strain>
    </source>
</reference>
<dbReference type="AlphaFoldDB" id="A0ABD5XB46"/>
<dbReference type="Proteomes" id="UP001596414">
    <property type="component" value="Unassembled WGS sequence"/>
</dbReference>
<dbReference type="Pfam" id="PF23921">
    <property type="entry name" value="DUF7260"/>
    <property type="match status" value="1"/>
</dbReference>
<comment type="caution">
    <text evidence="2">The sequence shown here is derived from an EMBL/GenBank/DDBJ whole genome shotgun (WGS) entry which is preliminary data.</text>
</comment>
<evidence type="ECO:0000313" key="3">
    <source>
        <dbReference type="Proteomes" id="UP001596414"/>
    </source>
</evidence>
<dbReference type="InterPro" id="IPR055684">
    <property type="entry name" value="DUF7260"/>
</dbReference>
<evidence type="ECO:0000313" key="2">
    <source>
        <dbReference type="EMBL" id="MFC7127123.1"/>
    </source>
</evidence>
<sequence length="262" mass="29322">MSIKENINQARVRVEDEQEIVDGKIDGFDSFIDRVTELSVESPSSTAPGITATGGGHFGADSSADDRCRAVRTAFAETVHPHSLNDIDGSESLLETIRSEFTNSVAVALAPTTETSFSTELKEILLSEANARRAEVSIFSQVLTDETTRIDAACEAVDEMTQWIVTVDQTPLTDEGFDELRERHERLCRYRDRCDELVQQRQAFIQTSTSESADIGIQHEQLVSYLYQDLPVEYPILSTLTRLYTVCAECQDVVRQHLLRRA</sequence>
<accession>A0ABD5XB46</accession>
<dbReference type="RefSeq" id="WP_267636743.1">
    <property type="nucleotide sequence ID" value="NZ_JAODIY010000005.1"/>
</dbReference>
<protein>
    <recommendedName>
        <fullName evidence="1">DUF7260 domain-containing protein</fullName>
    </recommendedName>
</protein>
<dbReference type="EMBL" id="JBHSZQ010000049">
    <property type="protein sequence ID" value="MFC7127123.1"/>
    <property type="molecule type" value="Genomic_DNA"/>
</dbReference>